<evidence type="ECO:0000313" key="2">
    <source>
        <dbReference type="Proteomes" id="UP001314261"/>
    </source>
</evidence>
<comment type="caution">
    <text evidence="1">The sequence shown here is derived from an EMBL/GenBank/DDBJ whole genome shotgun (WGS) entry which is preliminary data.</text>
</comment>
<dbReference type="GeneID" id="89537409"/>
<sequence length="223" mass="24939">MKAELIKSLDQRNEPAVAWQIEQVRLGKADYLLIYTPHEDAVAIVTALGLKVEQVIDLASQAILAAEATGKGQFLFDYPVPNQGRIEAGPNGTIRFESAGFEIAQVILYSDSPYSIQSITWLTTGGQASRKTIYQRNGRLFAQQYYSQGRLLQSDFYFGHHEPFLSNFYQNGQNDLTVVKDQKYPHYDAVVSAYLEKHFAGTLVETTDDSLLNLSPAVTHRTS</sequence>
<organism evidence="1 2">
    <name type="scientific">Fructobacillus fructosus</name>
    <dbReference type="NCBI Taxonomy" id="1631"/>
    <lineage>
        <taxon>Bacteria</taxon>
        <taxon>Bacillati</taxon>
        <taxon>Bacillota</taxon>
        <taxon>Bacilli</taxon>
        <taxon>Lactobacillales</taxon>
        <taxon>Lactobacillaceae</taxon>
        <taxon>Fructobacillus</taxon>
    </lineage>
</organism>
<reference evidence="1 2" key="1">
    <citation type="submission" date="2023-10" db="EMBL/GenBank/DDBJ databases">
        <authorList>
            <person name="Botero Cardona J."/>
        </authorList>
    </citation>
    <scope>NUCLEOTIDE SEQUENCE [LARGE SCALE GENOMIC DNA]</scope>
    <source>
        <strain evidence="1 2">R-54839</strain>
    </source>
</reference>
<dbReference type="Proteomes" id="UP001314261">
    <property type="component" value="Unassembled WGS sequence"/>
</dbReference>
<name>A0ABN9YKS2_9LACO</name>
<keyword evidence="2" id="KW-1185">Reference proteome</keyword>
<protein>
    <submittedName>
        <fullName evidence="1">Uncharacterized protein</fullName>
    </submittedName>
</protein>
<dbReference type="RefSeq" id="WP_187753218.1">
    <property type="nucleotide sequence ID" value="NZ_CAUZLL010000002.1"/>
</dbReference>
<accession>A0ABN9YKS2</accession>
<evidence type="ECO:0000313" key="1">
    <source>
        <dbReference type="EMBL" id="CAK1224099.1"/>
    </source>
</evidence>
<gene>
    <name evidence="1" type="ORF">R54839_PPFHFPJH_00105</name>
</gene>
<dbReference type="EMBL" id="CAUZLR010000001">
    <property type="protein sequence ID" value="CAK1224099.1"/>
    <property type="molecule type" value="Genomic_DNA"/>
</dbReference>
<proteinExistence type="predicted"/>